<protein>
    <submittedName>
        <fullName evidence="1">Uncharacterized protein</fullName>
    </submittedName>
</protein>
<gene>
    <name evidence="1" type="ORF">AAHA92_34038</name>
</gene>
<dbReference type="Proteomes" id="UP001567538">
    <property type="component" value="Unassembled WGS sequence"/>
</dbReference>
<accession>A0ABD1FJM4</accession>
<keyword evidence="2" id="KW-1185">Reference proteome</keyword>
<dbReference type="AlphaFoldDB" id="A0ABD1FJM4"/>
<evidence type="ECO:0000313" key="1">
    <source>
        <dbReference type="EMBL" id="KAL1531353.1"/>
    </source>
</evidence>
<sequence>MIPFKVKDLFTRLQICDLESNRRLLWTYHIEFNALYTQQLAGKAIDEDSTLTIYLVCIRTCSKQPTRGKGHREGLLQERQY</sequence>
<comment type="caution">
    <text evidence="1">The sequence shown here is derived from an EMBL/GenBank/DDBJ whole genome shotgun (WGS) entry which is preliminary data.</text>
</comment>
<dbReference type="EMBL" id="JBEAFC010000015">
    <property type="protein sequence ID" value="KAL1531353.1"/>
    <property type="molecule type" value="Genomic_DNA"/>
</dbReference>
<organism evidence="1 2">
    <name type="scientific">Salvia divinorum</name>
    <name type="common">Maria pastora</name>
    <name type="synonym">Diviner's sage</name>
    <dbReference type="NCBI Taxonomy" id="28513"/>
    <lineage>
        <taxon>Eukaryota</taxon>
        <taxon>Viridiplantae</taxon>
        <taxon>Streptophyta</taxon>
        <taxon>Embryophyta</taxon>
        <taxon>Tracheophyta</taxon>
        <taxon>Spermatophyta</taxon>
        <taxon>Magnoliopsida</taxon>
        <taxon>eudicotyledons</taxon>
        <taxon>Gunneridae</taxon>
        <taxon>Pentapetalae</taxon>
        <taxon>asterids</taxon>
        <taxon>lamiids</taxon>
        <taxon>Lamiales</taxon>
        <taxon>Lamiaceae</taxon>
        <taxon>Nepetoideae</taxon>
        <taxon>Mentheae</taxon>
        <taxon>Salviinae</taxon>
        <taxon>Salvia</taxon>
        <taxon>Salvia subgen. Calosphace</taxon>
    </lineage>
</organism>
<proteinExistence type="predicted"/>
<evidence type="ECO:0000313" key="2">
    <source>
        <dbReference type="Proteomes" id="UP001567538"/>
    </source>
</evidence>
<reference evidence="1 2" key="1">
    <citation type="submission" date="2024-06" db="EMBL/GenBank/DDBJ databases">
        <title>A chromosome level genome sequence of Diviner's sage (Salvia divinorum).</title>
        <authorList>
            <person name="Ford S.A."/>
            <person name="Ro D.-K."/>
            <person name="Ness R.W."/>
            <person name="Phillips M.A."/>
        </authorList>
    </citation>
    <scope>NUCLEOTIDE SEQUENCE [LARGE SCALE GENOMIC DNA]</scope>
    <source>
        <strain evidence="1">SAF-2024a</strain>
        <tissue evidence="1">Leaf</tissue>
    </source>
</reference>
<name>A0ABD1FJM4_SALDI</name>